<feature type="transmembrane region" description="Helical" evidence="4">
    <location>
        <begin position="754"/>
        <end position="780"/>
    </location>
</feature>
<keyword evidence="2" id="KW-0677">Repeat</keyword>
<evidence type="ECO:0000256" key="3">
    <source>
        <dbReference type="PROSITE-ProRule" id="PRU00708"/>
    </source>
</evidence>
<name>A0AAQ3PC12_VIGMU</name>
<dbReference type="Pfam" id="PF13041">
    <property type="entry name" value="PPR_2"/>
    <property type="match status" value="5"/>
</dbReference>
<dbReference type="Gene3D" id="1.25.40.10">
    <property type="entry name" value="Tetratricopeptide repeat domain"/>
    <property type="match status" value="5"/>
</dbReference>
<dbReference type="PROSITE" id="PS51375">
    <property type="entry name" value="PPR"/>
    <property type="match status" value="7"/>
</dbReference>
<dbReference type="InterPro" id="IPR002885">
    <property type="entry name" value="PPR_rpt"/>
</dbReference>
<feature type="repeat" description="PPR" evidence="3">
    <location>
        <begin position="269"/>
        <end position="303"/>
    </location>
</feature>
<feature type="repeat" description="PPR" evidence="3">
    <location>
        <begin position="408"/>
        <end position="442"/>
    </location>
</feature>
<dbReference type="Pfam" id="PF01535">
    <property type="entry name" value="PPR"/>
    <property type="match status" value="3"/>
</dbReference>
<dbReference type="PANTHER" id="PTHR47447">
    <property type="entry name" value="OS03G0856100 PROTEIN"/>
    <property type="match status" value="1"/>
</dbReference>
<feature type="repeat" description="PPR" evidence="3">
    <location>
        <begin position="304"/>
        <end position="338"/>
    </location>
</feature>
<keyword evidence="6" id="KW-1185">Reference proteome</keyword>
<evidence type="ECO:0000256" key="4">
    <source>
        <dbReference type="SAM" id="Phobius"/>
    </source>
</evidence>
<evidence type="ECO:0000313" key="5">
    <source>
        <dbReference type="EMBL" id="WVZ24897.1"/>
    </source>
</evidence>
<proteinExistence type="inferred from homology"/>
<keyword evidence="4" id="KW-1133">Transmembrane helix</keyword>
<protein>
    <recommendedName>
        <fullName evidence="7">Pentatricopeptide repeat-containing protein</fullName>
    </recommendedName>
</protein>
<feature type="repeat" description="PPR" evidence="3">
    <location>
        <begin position="443"/>
        <end position="477"/>
    </location>
</feature>
<dbReference type="Proteomes" id="UP001374535">
    <property type="component" value="Chromosome 1"/>
</dbReference>
<feature type="repeat" description="PPR" evidence="3">
    <location>
        <begin position="552"/>
        <end position="586"/>
    </location>
</feature>
<keyword evidence="4" id="KW-0472">Membrane</keyword>
<evidence type="ECO:0008006" key="7">
    <source>
        <dbReference type="Google" id="ProtNLM"/>
    </source>
</evidence>
<feature type="transmembrane region" description="Helical" evidence="4">
    <location>
        <begin position="713"/>
        <end position="734"/>
    </location>
</feature>
<sequence length="800" mass="90609">MQPSLPPPHVVLLSMSMRLRVFNLLFKTIQKPNLRPFSQPFASTALAHSTPPSFSDTTASTPLSHPTTLQVLQTLQCLHHHPSLALSFLDHLHRTGFPHTLSTYAAITKMFAFWNLPRKLDSLFLHLITLSKHNHLSFHLLQLFEILFQDFDHHNHYLLRAFGGFVKTCVSLNMLVENGEVDKALAIFEQLKRFGFRPNCYSYAIVIKGLCKKGELRQAFCVFEEIKRVGITPHSYCYAAYIEGFCNKHGFDLGYEELQAFRKINAPLEVYAYTAVVRGFCNEMKLDEAQGVFDDMERQGLVPDVFVYSALIQGYCKGDNLSEALDLHDKMISRGVKTNCVIVSYILHCLGKMGMTLEVVDLFKKLKESGMFLDGVVYNIVFDALFKLGKVEDAIEMEDMKRRGVNLDLKHYTTFIKGYCLQGDIVSGFRVFKEMSDEGFKPDIMTYNVLATGLCRNGHACEALKCLGCLESQGLKPNSTTHKLIIIENLCSVGKVLQAEAYFNSLEDKSIGIYSAMVNGYSKVIASLCQTGDMKKTRYFFYRLVNRGLTPDVIIYTIMINSYCRMNFLQEAHHLLQDMKRRGIKPDVITYTVLLDGNFKANLRCVSRYGERKNFQEAVSLFDKMIDSGLEPATVTYNALVSGLCTGGHMEKAIILLNEMYSKGMTPDASVISALKRGIVEKRRTVLKLHIGYQVIAETGKYILQSSKARHSLPTGGIFLAFLVLGSPSLFKYLLTGHMVCDHTLLRFNIDLQFYSLCSFFSALLFLQCLYPCSYGFFIVPCLAKSRDYNFGCDERGKWR</sequence>
<dbReference type="EMBL" id="CP144700">
    <property type="protein sequence ID" value="WVZ24897.1"/>
    <property type="molecule type" value="Genomic_DNA"/>
</dbReference>
<feature type="repeat" description="PPR" evidence="3">
    <location>
        <begin position="633"/>
        <end position="667"/>
    </location>
</feature>
<dbReference type="AlphaFoldDB" id="A0AAQ3PC12"/>
<dbReference type="NCBIfam" id="TIGR00756">
    <property type="entry name" value="PPR"/>
    <property type="match status" value="11"/>
</dbReference>
<feature type="repeat" description="PPR" evidence="3">
    <location>
        <begin position="199"/>
        <end position="233"/>
    </location>
</feature>
<keyword evidence="4" id="KW-0812">Transmembrane</keyword>
<accession>A0AAQ3PC12</accession>
<dbReference type="InterPro" id="IPR011990">
    <property type="entry name" value="TPR-like_helical_dom_sf"/>
</dbReference>
<dbReference type="PANTHER" id="PTHR47447:SF22">
    <property type="entry name" value="TETRATRICOPEPTIDE-LIKE HELICAL DOMAIN SUPERFAMILY"/>
    <property type="match status" value="1"/>
</dbReference>
<evidence type="ECO:0000256" key="1">
    <source>
        <dbReference type="ARBA" id="ARBA00007626"/>
    </source>
</evidence>
<reference evidence="5 6" key="1">
    <citation type="journal article" date="2023" name="Life. Sci Alliance">
        <title>Evolutionary insights into 3D genome organization and epigenetic landscape of Vigna mungo.</title>
        <authorList>
            <person name="Junaid A."/>
            <person name="Singh B."/>
            <person name="Bhatia S."/>
        </authorList>
    </citation>
    <scope>NUCLEOTIDE SEQUENCE [LARGE SCALE GENOMIC DNA]</scope>
    <source>
        <strain evidence="5">Urdbean</strain>
    </source>
</reference>
<evidence type="ECO:0000313" key="6">
    <source>
        <dbReference type="Proteomes" id="UP001374535"/>
    </source>
</evidence>
<organism evidence="5 6">
    <name type="scientific">Vigna mungo</name>
    <name type="common">Black gram</name>
    <name type="synonym">Phaseolus mungo</name>
    <dbReference type="NCBI Taxonomy" id="3915"/>
    <lineage>
        <taxon>Eukaryota</taxon>
        <taxon>Viridiplantae</taxon>
        <taxon>Streptophyta</taxon>
        <taxon>Embryophyta</taxon>
        <taxon>Tracheophyta</taxon>
        <taxon>Spermatophyta</taxon>
        <taxon>Magnoliopsida</taxon>
        <taxon>eudicotyledons</taxon>
        <taxon>Gunneridae</taxon>
        <taxon>Pentapetalae</taxon>
        <taxon>rosids</taxon>
        <taxon>fabids</taxon>
        <taxon>Fabales</taxon>
        <taxon>Fabaceae</taxon>
        <taxon>Papilionoideae</taxon>
        <taxon>50 kb inversion clade</taxon>
        <taxon>NPAAA clade</taxon>
        <taxon>indigoferoid/millettioid clade</taxon>
        <taxon>Phaseoleae</taxon>
        <taxon>Vigna</taxon>
    </lineage>
</organism>
<gene>
    <name evidence="5" type="ORF">V8G54_003441</name>
</gene>
<evidence type="ECO:0000256" key="2">
    <source>
        <dbReference type="ARBA" id="ARBA00022737"/>
    </source>
</evidence>
<comment type="similarity">
    <text evidence="1">Belongs to the PPR family. P subfamily.</text>
</comment>